<dbReference type="Pfam" id="PF08447">
    <property type="entry name" value="PAS_3"/>
    <property type="match status" value="1"/>
</dbReference>
<dbReference type="EC" id="2.7.13.3" evidence="2"/>
<dbReference type="FunFam" id="3.30.565.10:FF:000006">
    <property type="entry name" value="Sensor histidine kinase WalK"/>
    <property type="match status" value="1"/>
</dbReference>
<dbReference type="SMART" id="SM00387">
    <property type="entry name" value="HATPase_c"/>
    <property type="match status" value="1"/>
</dbReference>
<dbReference type="PROSITE" id="PS50112">
    <property type="entry name" value="PAS"/>
    <property type="match status" value="1"/>
</dbReference>
<evidence type="ECO:0000256" key="5">
    <source>
        <dbReference type="ARBA" id="ARBA00022777"/>
    </source>
</evidence>
<dbReference type="GO" id="GO:0000155">
    <property type="term" value="F:phosphorelay sensor kinase activity"/>
    <property type="evidence" value="ECO:0007669"/>
    <property type="project" value="InterPro"/>
</dbReference>
<dbReference type="PRINTS" id="PR00344">
    <property type="entry name" value="BCTRLSENSOR"/>
</dbReference>
<feature type="transmembrane region" description="Helical" evidence="6">
    <location>
        <begin position="70"/>
        <end position="95"/>
    </location>
</feature>
<dbReference type="SUPFAM" id="SSF55874">
    <property type="entry name" value="ATPase domain of HSP90 chaperone/DNA topoisomerase II/histidine kinase"/>
    <property type="match status" value="1"/>
</dbReference>
<reference evidence="10 11" key="1">
    <citation type="submission" date="2019-02" db="EMBL/GenBank/DDBJ databases">
        <title>Pedobacter kyonggii whole genome sequence analysis.</title>
        <authorList>
            <person name="Dahal R.H."/>
        </authorList>
    </citation>
    <scope>NUCLEOTIDE SEQUENCE [LARGE SCALE GENOMIC DNA]</scope>
    <source>
        <strain evidence="10 11">K-4-11-1</strain>
    </source>
</reference>
<dbReference type="SMART" id="SM00086">
    <property type="entry name" value="PAC"/>
    <property type="match status" value="1"/>
</dbReference>
<dbReference type="PROSITE" id="PS50109">
    <property type="entry name" value="HIS_KIN"/>
    <property type="match status" value="1"/>
</dbReference>
<evidence type="ECO:0000259" key="7">
    <source>
        <dbReference type="PROSITE" id="PS50109"/>
    </source>
</evidence>
<dbReference type="CDD" id="cd00130">
    <property type="entry name" value="PAS"/>
    <property type="match status" value="1"/>
</dbReference>
<feature type="transmembrane region" description="Helical" evidence="6">
    <location>
        <begin position="41"/>
        <end position="63"/>
    </location>
</feature>
<dbReference type="Proteomes" id="UP000291819">
    <property type="component" value="Unassembled WGS sequence"/>
</dbReference>
<keyword evidence="11" id="KW-1185">Reference proteome</keyword>
<keyword evidence="6" id="KW-0472">Membrane</keyword>
<comment type="catalytic activity">
    <reaction evidence="1">
        <text>ATP + protein L-histidine = ADP + protein N-phospho-L-histidine.</text>
        <dbReference type="EC" id="2.7.13.3"/>
    </reaction>
</comment>
<keyword evidence="4" id="KW-0808">Transferase</keyword>
<feature type="transmembrane region" description="Helical" evidence="6">
    <location>
        <begin position="7"/>
        <end position="29"/>
    </location>
</feature>
<feature type="domain" description="Histidine kinase" evidence="7">
    <location>
        <begin position="407"/>
        <end position="623"/>
    </location>
</feature>
<feature type="transmembrane region" description="Helical" evidence="6">
    <location>
        <begin position="246"/>
        <end position="264"/>
    </location>
</feature>
<name>A0A4Q9H7T7_9SPHI</name>
<comment type="caution">
    <text evidence="10">The sequence shown here is derived from an EMBL/GenBank/DDBJ whole genome shotgun (WGS) entry which is preliminary data.</text>
</comment>
<dbReference type="Gene3D" id="3.30.565.10">
    <property type="entry name" value="Histidine kinase-like ATPase, C-terminal domain"/>
    <property type="match status" value="1"/>
</dbReference>
<dbReference type="Gene3D" id="1.10.287.130">
    <property type="match status" value="1"/>
</dbReference>
<dbReference type="InterPro" id="IPR036890">
    <property type="entry name" value="HATPase_C_sf"/>
</dbReference>
<evidence type="ECO:0000259" key="9">
    <source>
        <dbReference type="PROSITE" id="PS50113"/>
    </source>
</evidence>
<dbReference type="OrthoDB" id="9813151at2"/>
<keyword evidence="5" id="KW-0418">Kinase</keyword>
<accession>A0A4Q9H7T7</accession>
<keyword evidence="3" id="KW-0597">Phosphoprotein</keyword>
<dbReference type="AlphaFoldDB" id="A0A4Q9H7T7"/>
<dbReference type="SUPFAM" id="SSF47384">
    <property type="entry name" value="Homodimeric domain of signal transducing histidine kinase"/>
    <property type="match status" value="1"/>
</dbReference>
<dbReference type="InterPro" id="IPR036097">
    <property type="entry name" value="HisK_dim/P_sf"/>
</dbReference>
<evidence type="ECO:0000256" key="6">
    <source>
        <dbReference type="SAM" id="Phobius"/>
    </source>
</evidence>
<feature type="domain" description="PAC" evidence="9">
    <location>
        <begin position="351"/>
        <end position="403"/>
    </location>
</feature>
<feature type="transmembrane region" description="Helical" evidence="6">
    <location>
        <begin position="115"/>
        <end position="134"/>
    </location>
</feature>
<evidence type="ECO:0000313" key="10">
    <source>
        <dbReference type="EMBL" id="TBO39792.1"/>
    </source>
</evidence>
<dbReference type="SUPFAM" id="SSF55785">
    <property type="entry name" value="PYP-like sensor domain (PAS domain)"/>
    <property type="match status" value="1"/>
</dbReference>
<dbReference type="GO" id="GO:0005886">
    <property type="term" value="C:plasma membrane"/>
    <property type="evidence" value="ECO:0007669"/>
    <property type="project" value="TreeGrafter"/>
</dbReference>
<dbReference type="PROSITE" id="PS50113">
    <property type="entry name" value="PAC"/>
    <property type="match status" value="1"/>
</dbReference>
<keyword evidence="6" id="KW-1133">Transmembrane helix</keyword>
<feature type="transmembrane region" description="Helical" evidence="6">
    <location>
        <begin position="143"/>
        <end position="164"/>
    </location>
</feature>
<dbReference type="Pfam" id="PF00512">
    <property type="entry name" value="HisKA"/>
    <property type="match status" value="1"/>
</dbReference>
<organism evidence="10 11">
    <name type="scientific">Pedobacter kyonggii</name>
    <dbReference type="NCBI Taxonomy" id="1926871"/>
    <lineage>
        <taxon>Bacteria</taxon>
        <taxon>Pseudomonadati</taxon>
        <taxon>Bacteroidota</taxon>
        <taxon>Sphingobacteriia</taxon>
        <taxon>Sphingobacteriales</taxon>
        <taxon>Sphingobacteriaceae</taxon>
        <taxon>Pedobacter</taxon>
    </lineage>
</organism>
<evidence type="ECO:0000256" key="2">
    <source>
        <dbReference type="ARBA" id="ARBA00012438"/>
    </source>
</evidence>
<feature type="domain" description="PAS" evidence="8">
    <location>
        <begin position="278"/>
        <end position="349"/>
    </location>
</feature>
<dbReference type="InterPro" id="IPR001610">
    <property type="entry name" value="PAC"/>
</dbReference>
<feature type="transmembrane region" description="Helical" evidence="6">
    <location>
        <begin position="212"/>
        <end position="234"/>
    </location>
</feature>
<evidence type="ECO:0000256" key="4">
    <source>
        <dbReference type="ARBA" id="ARBA00022679"/>
    </source>
</evidence>
<dbReference type="InterPro" id="IPR003661">
    <property type="entry name" value="HisK_dim/P_dom"/>
</dbReference>
<keyword evidence="6" id="KW-0812">Transmembrane</keyword>
<protein>
    <recommendedName>
        <fullName evidence="2">histidine kinase</fullName>
        <ecNumber evidence="2">2.7.13.3</ecNumber>
    </recommendedName>
</protein>
<dbReference type="NCBIfam" id="TIGR00229">
    <property type="entry name" value="sensory_box"/>
    <property type="match status" value="1"/>
</dbReference>
<dbReference type="PANTHER" id="PTHR43047:SF72">
    <property type="entry name" value="OSMOSENSING HISTIDINE PROTEIN KINASE SLN1"/>
    <property type="match status" value="1"/>
</dbReference>
<evidence type="ECO:0000313" key="11">
    <source>
        <dbReference type="Proteomes" id="UP000291819"/>
    </source>
</evidence>
<evidence type="ECO:0000259" key="8">
    <source>
        <dbReference type="PROSITE" id="PS50112"/>
    </source>
</evidence>
<dbReference type="Pfam" id="PF02518">
    <property type="entry name" value="HATPase_c"/>
    <property type="match status" value="1"/>
</dbReference>
<dbReference type="CDD" id="cd00075">
    <property type="entry name" value="HATPase"/>
    <property type="match status" value="1"/>
</dbReference>
<sequence>MKITKKISVYLAVASITFAVIGLIGWLTGNGALKSFFSAEVSMKFNMCLMIMLSSSGILLYNFGHRKPAIALFLLVVLFSLLILFEHIFQINLGLDELIFTDKIENPLLEAPGRVSALGCINLLLFCAAMLFAANGRYYSAQLFAGLLFLFIYGSILGHVFHITGLYRQGYYSGMAIHTTLSLLLLVTALFFNLSGSGWTAFFSGKLSSRNLLIYGFSYLACAAPLLVAFYIFFLKNSGQSSTFGLLSIIIASFLVSLPLAYLARVKLNRMDEDLRMANERLELSMEATGLGLWDLDIPSGVIERSEKHASLFGEEFSAYTTKEHLESLIFPEDRPRMKSAFEDALKGARLRIQLRTIQSDGSIRWVLISGKMRKDRDGNPTRMLGTIMDITEQKEAEAKKESFIGVVSHELKTPLTAFKSYLQLAARLSKDSQSEQVSTILERAGQQAERMSSMIMGFLDVTRIGNGKLKLEKEFFELNELLENILNESQAIYSGHSFKLFPCGQVTVVADRTRIAEVLSNLVSNAVKYSPRASPIELRCSYNERDFIISVKDYGMGIPESDREKLFELFYRVERKKQDTISGFGIGLYLSGEVVRLHGGRIWLESEEHVGSTFFFSIPIEPSIESTDL</sequence>
<dbReference type="InterPro" id="IPR005467">
    <property type="entry name" value="His_kinase_dom"/>
</dbReference>
<gene>
    <name evidence="10" type="ORF">EYS08_22295</name>
</gene>
<dbReference type="Gene3D" id="3.30.450.20">
    <property type="entry name" value="PAS domain"/>
    <property type="match status" value="1"/>
</dbReference>
<dbReference type="InterPro" id="IPR013655">
    <property type="entry name" value="PAS_fold_3"/>
</dbReference>
<dbReference type="InterPro" id="IPR000700">
    <property type="entry name" value="PAS-assoc_C"/>
</dbReference>
<dbReference type="SMART" id="SM00388">
    <property type="entry name" value="HisKA"/>
    <property type="match status" value="1"/>
</dbReference>
<feature type="transmembrane region" description="Helical" evidence="6">
    <location>
        <begin position="170"/>
        <end position="192"/>
    </location>
</feature>
<dbReference type="InterPro" id="IPR004358">
    <property type="entry name" value="Sig_transdc_His_kin-like_C"/>
</dbReference>
<dbReference type="EMBL" id="SIXF01000034">
    <property type="protein sequence ID" value="TBO39792.1"/>
    <property type="molecule type" value="Genomic_DNA"/>
</dbReference>
<dbReference type="PANTHER" id="PTHR43047">
    <property type="entry name" value="TWO-COMPONENT HISTIDINE PROTEIN KINASE"/>
    <property type="match status" value="1"/>
</dbReference>
<dbReference type="InterPro" id="IPR035965">
    <property type="entry name" value="PAS-like_dom_sf"/>
</dbReference>
<dbReference type="InterPro" id="IPR000014">
    <property type="entry name" value="PAS"/>
</dbReference>
<evidence type="ECO:0000256" key="1">
    <source>
        <dbReference type="ARBA" id="ARBA00000085"/>
    </source>
</evidence>
<dbReference type="Gene3D" id="2.10.70.100">
    <property type="match status" value="1"/>
</dbReference>
<evidence type="ECO:0000256" key="3">
    <source>
        <dbReference type="ARBA" id="ARBA00022553"/>
    </source>
</evidence>
<dbReference type="RefSeq" id="WP_131032172.1">
    <property type="nucleotide sequence ID" value="NZ_SIXF01000034.1"/>
</dbReference>
<dbReference type="InterPro" id="IPR003594">
    <property type="entry name" value="HATPase_dom"/>
</dbReference>
<dbReference type="GO" id="GO:0009927">
    <property type="term" value="F:histidine phosphotransfer kinase activity"/>
    <property type="evidence" value="ECO:0007669"/>
    <property type="project" value="TreeGrafter"/>
</dbReference>
<proteinExistence type="predicted"/>
<dbReference type="CDD" id="cd00082">
    <property type="entry name" value="HisKA"/>
    <property type="match status" value="1"/>
</dbReference>